<dbReference type="RefSeq" id="WP_046231807.1">
    <property type="nucleotide sequence ID" value="NZ_FONN01000006.1"/>
</dbReference>
<feature type="region of interest" description="Disordered" evidence="1">
    <location>
        <begin position="471"/>
        <end position="490"/>
    </location>
</feature>
<feature type="compositionally biased region" description="Low complexity" evidence="1">
    <location>
        <begin position="44"/>
        <end position="60"/>
    </location>
</feature>
<name>A0A1I2D208_9BACL</name>
<evidence type="ECO:0000313" key="2">
    <source>
        <dbReference type="EMBL" id="SFE74515.1"/>
    </source>
</evidence>
<sequence length="535" mass="57407">MTVNTNQNQYLTNMAAGKTAAGGTANAGQQAWAKAQLAKSSIPSSTTAANTTNATSQTNTLEKKKADPILPDLRAKSGSSASQNPGTGIFTPVVPKVTPVPAPTTTQPTPSFSTPQYNDWQAKSAQQYAALESLTGTPFSYDPETDAGYQAQRQLAQIRAGDASKSAMETANEKGILNSSLTSSQLGQIQQRAEQEAVAYIPEYRQQAYAQYQDRLANAANLLNTARALRGDQFNESVTEAGLTGNYMPAGSQQLIQQLIGLKQQAETKGITATDRAQLSGQADVIRSQLQAMGVNTSTLGANVSAANVTANPYAGTRTLAGQEMDLANKQSNWNAYMDMVGQTGNLGSGPTQTWGSLAKNANVGQQTLAGKQYDRGVFESDRAYNYTAGRDAVSDKQWLDQFNEQVRQFGMQNALQWAAQNLNEQQYKDNSARQWAGLDWEMSQTNSSAYNGMNLDQAYGAISRLYGTPVLDSSGQPTGKNTMPTNATDREKMYTSAIDLGLPETQTDQLLLSLGFSKDELSALNKKHGVTEGK</sequence>
<proteinExistence type="predicted"/>
<accession>A0A1I2D208</accession>
<gene>
    <name evidence="2" type="ORF">SAMN04487969_10652</name>
</gene>
<feature type="region of interest" description="Disordered" evidence="1">
    <location>
        <begin position="43"/>
        <end position="95"/>
    </location>
</feature>
<dbReference type="AlphaFoldDB" id="A0A1I2D208"/>
<dbReference type="OrthoDB" id="2566281at2"/>
<evidence type="ECO:0000313" key="3">
    <source>
        <dbReference type="Proteomes" id="UP000183410"/>
    </source>
</evidence>
<keyword evidence="3" id="KW-1185">Reference proteome</keyword>
<dbReference type="Proteomes" id="UP000183410">
    <property type="component" value="Unassembled WGS sequence"/>
</dbReference>
<reference evidence="3" key="1">
    <citation type="submission" date="2016-10" db="EMBL/GenBank/DDBJ databases">
        <authorList>
            <person name="Varghese N."/>
            <person name="Submissions S."/>
        </authorList>
    </citation>
    <scope>NUCLEOTIDE SEQUENCE [LARGE SCALE GENOMIC DNA]</scope>
    <source>
        <strain evidence="3">CGMCC 1.10223</strain>
    </source>
</reference>
<feature type="compositionally biased region" description="Polar residues" evidence="1">
    <location>
        <begin position="472"/>
        <end position="488"/>
    </location>
</feature>
<organism evidence="2 3">
    <name type="scientific">Paenibacillus algorifonticola</name>
    <dbReference type="NCBI Taxonomy" id="684063"/>
    <lineage>
        <taxon>Bacteria</taxon>
        <taxon>Bacillati</taxon>
        <taxon>Bacillota</taxon>
        <taxon>Bacilli</taxon>
        <taxon>Bacillales</taxon>
        <taxon>Paenibacillaceae</taxon>
        <taxon>Paenibacillus</taxon>
    </lineage>
</organism>
<feature type="compositionally biased region" description="Polar residues" evidence="1">
    <location>
        <begin position="77"/>
        <end position="86"/>
    </location>
</feature>
<dbReference type="EMBL" id="FONN01000006">
    <property type="protein sequence ID" value="SFE74515.1"/>
    <property type="molecule type" value="Genomic_DNA"/>
</dbReference>
<protein>
    <submittedName>
        <fullName evidence="2">Uncharacterized protein</fullName>
    </submittedName>
</protein>
<evidence type="ECO:0000256" key="1">
    <source>
        <dbReference type="SAM" id="MobiDB-lite"/>
    </source>
</evidence>